<dbReference type="PANTHER" id="PTHR37691">
    <property type="entry name" value="BLR3518 PROTEIN"/>
    <property type="match status" value="1"/>
</dbReference>
<dbReference type="AlphaFoldDB" id="A0A3B1AA42"/>
<proteinExistence type="predicted"/>
<dbReference type="Gene3D" id="3.40.1260.10">
    <property type="entry name" value="DsrEFH-like"/>
    <property type="match status" value="1"/>
</dbReference>
<name>A0A3B1AA42_9ZZZZ</name>
<reference evidence="1" key="1">
    <citation type="submission" date="2018-06" db="EMBL/GenBank/DDBJ databases">
        <authorList>
            <person name="Zhirakovskaya E."/>
        </authorList>
    </citation>
    <scope>NUCLEOTIDE SEQUENCE</scope>
</reference>
<dbReference type="InterPro" id="IPR003787">
    <property type="entry name" value="Sulphur_relay_DsrE/F-like"/>
</dbReference>
<sequence length="173" mass="20377">MPHQSKVLLLTLLLFLNANTSFSAEESKLNFTPYEPQKVIFDFYFDQPDKINSALYWIRSLITPLMDSPYNYAPEFMDIKIMIHGTEIVTLAKKNYSRYKTVVERMRYYDSLGIQFKVCSLAAHDFGYTDKDFYDFIQVVPSAMTELVHWQMQGYGLITPRIYDKKFSTDEIR</sequence>
<dbReference type="PANTHER" id="PTHR37691:SF1">
    <property type="entry name" value="BLR3518 PROTEIN"/>
    <property type="match status" value="1"/>
</dbReference>
<gene>
    <name evidence="1" type="ORF">MNBD_GAMMA23-1509</name>
</gene>
<dbReference type="InterPro" id="IPR027396">
    <property type="entry name" value="DsrEFH-like"/>
</dbReference>
<organism evidence="1">
    <name type="scientific">hydrothermal vent metagenome</name>
    <dbReference type="NCBI Taxonomy" id="652676"/>
    <lineage>
        <taxon>unclassified sequences</taxon>
        <taxon>metagenomes</taxon>
        <taxon>ecological metagenomes</taxon>
    </lineage>
</organism>
<accession>A0A3B1AA42</accession>
<evidence type="ECO:0000313" key="1">
    <source>
        <dbReference type="EMBL" id="VAW98470.1"/>
    </source>
</evidence>
<dbReference type="EMBL" id="UOFT01000066">
    <property type="protein sequence ID" value="VAW98470.1"/>
    <property type="molecule type" value="Genomic_DNA"/>
</dbReference>
<dbReference type="Pfam" id="PF02635">
    <property type="entry name" value="DsrE"/>
    <property type="match status" value="1"/>
</dbReference>
<dbReference type="SUPFAM" id="SSF75169">
    <property type="entry name" value="DsrEFH-like"/>
    <property type="match status" value="1"/>
</dbReference>
<protein>
    <submittedName>
        <fullName evidence="1">Uncharacterized protein</fullName>
    </submittedName>
</protein>